<keyword evidence="4" id="KW-1133">Transmembrane helix</keyword>
<dbReference type="STRING" id="1220924.W2RJB8"/>
<dbReference type="VEuPathDB" id="FungiDB:HMPREF1541_08865"/>
<name>W2RJB8_CYPE1</name>
<evidence type="ECO:0000256" key="3">
    <source>
        <dbReference type="ARBA" id="ARBA00022692"/>
    </source>
</evidence>
<keyword evidence="7" id="KW-1185">Reference proteome</keyword>
<dbReference type="eggNOG" id="ENOG502S8V0">
    <property type="taxonomic scope" value="Eukaryota"/>
</dbReference>
<dbReference type="RefSeq" id="XP_008721405.1">
    <property type="nucleotide sequence ID" value="XM_008723183.1"/>
</dbReference>
<evidence type="ECO:0000256" key="2">
    <source>
        <dbReference type="ARBA" id="ARBA00006109"/>
    </source>
</evidence>
<organism evidence="6 7">
    <name type="scientific">Cyphellophora europaea (strain CBS 101466)</name>
    <name type="common">Phialophora europaea</name>
    <dbReference type="NCBI Taxonomy" id="1220924"/>
    <lineage>
        <taxon>Eukaryota</taxon>
        <taxon>Fungi</taxon>
        <taxon>Dikarya</taxon>
        <taxon>Ascomycota</taxon>
        <taxon>Pezizomycotina</taxon>
        <taxon>Eurotiomycetes</taxon>
        <taxon>Chaetothyriomycetidae</taxon>
        <taxon>Chaetothyriales</taxon>
        <taxon>Cyphellophoraceae</taxon>
        <taxon>Cyphellophora</taxon>
    </lineage>
</organism>
<evidence type="ECO:0000313" key="6">
    <source>
        <dbReference type="EMBL" id="ETN36587.1"/>
    </source>
</evidence>
<dbReference type="InParanoid" id="W2RJB8"/>
<proteinExistence type="inferred from homology"/>
<protein>
    <submittedName>
        <fullName evidence="6">Uncharacterized protein</fullName>
    </submittedName>
</protein>
<dbReference type="GeneID" id="19976204"/>
<dbReference type="EMBL" id="KB822725">
    <property type="protein sequence ID" value="ETN36587.1"/>
    <property type="molecule type" value="Genomic_DNA"/>
</dbReference>
<comment type="subcellular location">
    <subcellularLocation>
        <location evidence="1">Endomembrane system</location>
        <topology evidence="1">Multi-pass membrane protein</topology>
    </subcellularLocation>
</comment>
<dbReference type="OrthoDB" id="44756at2759"/>
<gene>
    <name evidence="6" type="ORF">HMPREF1541_08865</name>
</gene>
<accession>W2RJB8</accession>
<evidence type="ECO:0000256" key="1">
    <source>
        <dbReference type="ARBA" id="ARBA00004127"/>
    </source>
</evidence>
<dbReference type="PANTHER" id="PTHR28144:SF1">
    <property type="entry name" value="ER MEMBRANE PROTEIN COMPLEX SUBUNIT 5"/>
    <property type="match status" value="1"/>
</dbReference>
<dbReference type="PANTHER" id="PTHR28144">
    <property type="entry name" value="ER MEMBRANE PROTEIN COMPLEX SUBUNIT 5"/>
    <property type="match status" value="1"/>
</dbReference>
<evidence type="ECO:0000256" key="4">
    <source>
        <dbReference type="ARBA" id="ARBA00022989"/>
    </source>
</evidence>
<dbReference type="Pfam" id="PF10270">
    <property type="entry name" value="MMgT"/>
    <property type="match status" value="1"/>
</dbReference>
<dbReference type="Proteomes" id="UP000030752">
    <property type="component" value="Unassembled WGS sequence"/>
</dbReference>
<dbReference type="GO" id="GO:0072546">
    <property type="term" value="C:EMC complex"/>
    <property type="evidence" value="ECO:0007669"/>
    <property type="project" value="TreeGrafter"/>
</dbReference>
<dbReference type="AlphaFoldDB" id="W2RJB8"/>
<dbReference type="HOGENOM" id="CLU_132206_0_0_1"/>
<keyword evidence="3" id="KW-0812">Transmembrane</keyword>
<reference evidence="6 7" key="1">
    <citation type="submission" date="2013-03" db="EMBL/GenBank/DDBJ databases">
        <title>The Genome Sequence of Phialophora europaea CBS 101466.</title>
        <authorList>
            <consortium name="The Broad Institute Genomics Platform"/>
            <person name="Cuomo C."/>
            <person name="de Hoog S."/>
            <person name="Gorbushina A."/>
            <person name="Walker B."/>
            <person name="Young S.K."/>
            <person name="Zeng Q."/>
            <person name="Gargeya S."/>
            <person name="Fitzgerald M."/>
            <person name="Haas B."/>
            <person name="Abouelleil A."/>
            <person name="Allen A.W."/>
            <person name="Alvarado L."/>
            <person name="Arachchi H.M."/>
            <person name="Berlin A.M."/>
            <person name="Chapman S.B."/>
            <person name="Gainer-Dewar J."/>
            <person name="Goldberg J."/>
            <person name="Griggs A."/>
            <person name="Gujja S."/>
            <person name="Hansen M."/>
            <person name="Howarth C."/>
            <person name="Imamovic A."/>
            <person name="Ireland A."/>
            <person name="Larimer J."/>
            <person name="McCowan C."/>
            <person name="Murphy C."/>
            <person name="Pearson M."/>
            <person name="Poon T.W."/>
            <person name="Priest M."/>
            <person name="Roberts A."/>
            <person name="Saif S."/>
            <person name="Shea T."/>
            <person name="Sisk P."/>
            <person name="Sykes S."/>
            <person name="Wortman J."/>
            <person name="Nusbaum C."/>
            <person name="Birren B."/>
        </authorList>
    </citation>
    <scope>NUCLEOTIDE SEQUENCE [LARGE SCALE GENOMIC DNA]</scope>
    <source>
        <strain evidence="6 7">CBS 101466</strain>
    </source>
</reference>
<dbReference type="InterPro" id="IPR053279">
    <property type="entry name" value="EMC_subunit"/>
</dbReference>
<dbReference type="GO" id="GO:0034975">
    <property type="term" value="P:protein folding in endoplasmic reticulum"/>
    <property type="evidence" value="ECO:0007669"/>
    <property type="project" value="TreeGrafter"/>
</dbReference>
<sequence>MRTSPRFTLRIPGLICHRAYSAHEFSSLSNKVHTTASLPLDIQIETIAAVFLSCFGLVLGSQSLKPISWSTWAGKIEREGQVNPFQSLENRAGFMDIRAKRKEFAEWVKTQDQR</sequence>
<evidence type="ECO:0000256" key="5">
    <source>
        <dbReference type="ARBA" id="ARBA00023136"/>
    </source>
</evidence>
<evidence type="ECO:0000313" key="7">
    <source>
        <dbReference type="Proteomes" id="UP000030752"/>
    </source>
</evidence>
<comment type="similarity">
    <text evidence="2">Belongs to the membrane magnesium transporter (TC 1.A.67) family.</text>
</comment>
<dbReference type="InterPro" id="IPR018937">
    <property type="entry name" value="MMgT"/>
</dbReference>
<keyword evidence="5" id="KW-0472">Membrane</keyword>